<sequence length="163" mass="18831">MGSKKRELGPYYIVGSIVLIVVSCIATVIFSLDYPVYMDDAYLKPHSVVDKNYNEIQISQAKFNEKYSVILENNHFSNDVNLSISITQKETNQPFDIKSKVLITRSFTNKFDIKPKSKFENGVLKIEPLKLDQDGKWQLKVELSDDEYSGFFGFDFFVNYKND</sequence>
<organism evidence="2 3">
    <name type="scientific">Campylobacter portucalensis</name>
    <dbReference type="NCBI Taxonomy" id="2608384"/>
    <lineage>
        <taxon>Bacteria</taxon>
        <taxon>Pseudomonadati</taxon>
        <taxon>Campylobacterota</taxon>
        <taxon>Epsilonproteobacteria</taxon>
        <taxon>Campylobacterales</taxon>
        <taxon>Campylobacteraceae</taxon>
        <taxon>Campylobacter</taxon>
    </lineage>
</organism>
<comment type="caution">
    <text evidence="2">The sequence shown here is derived from an EMBL/GenBank/DDBJ whole genome shotgun (WGS) entry which is preliminary data.</text>
</comment>
<keyword evidence="3" id="KW-1185">Reference proteome</keyword>
<evidence type="ECO:0008006" key="4">
    <source>
        <dbReference type="Google" id="ProtNLM"/>
    </source>
</evidence>
<evidence type="ECO:0000313" key="2">
    <source>
        <dbReference type="EMBL" id="MSN96135.1"/>
    </source>
</evidence>
<protein>
    <recommendedName>
        <fullName evidence="4">FixH family protein</fullName>
    </recommendedName>
</protein>
<reference evidence="2 3" key="2">
    <citation type="submission" date="2020-03" db="EMBL/GenBank/DDBJ databases">
        <title>Campylobacter portucalensis sp. nov., a new species of Campylobacter isolated from the reproductive tract of bulls.</title>
        <authorList>
            <person name="Silva M.F."/>
            <person name="Pereira G."/>
            <person name="Carneiro C."/>
            <person name="Hemphill A."/>
            <person name="Mateus L."/>
            <person name="Lopes-Da-Costa L."/>
            <person name="Silva E."/>
        </authorList>
    </citation>
    <scope>NUCLEOTIDE SEQUENCE [LARGE SCALE GENOMIC DNA]</scope>
    <source>
        <strain evidence="2 3">FMV-PI01</strain>
    </source>
</reference>
<dbReference type="RefSeq" id="WP_154570403.1">
    <property type="nucleotide sequence ID" value="NZ_VWSJ01000007.1"/>
</dbReference>
<keyword evidence="1" id="KW-1133">Transmembrane helix</keyword>
<proteinExistence type="predicted"/>
<feature type="transmembrane region" description="Helical" evidence="1">
    <location>
        <begin position="12"/>
        <end position="32"/>
    </location>
</feature>
<evidence type="ECO:0000256" key="1">
    <source>
        <dbReference type="SAM" id="Phobius"/>
    </source>
</evidence>
<gene>
    <name evidence="2" type="ORF">F1B92_02810</name>
</gene>
<dbReference type="EMBL" id="VWSJ01000007">
    <property type="protein sequence ID" value="MSN96135.1"/>
    <property type="molecule type" value="Genomic_DNA"/>
</dbReference>
<dbReference type="Proteomes" id="UP000476338">
    <property type="component" value="Unassembled WGS sequence"/>
</dbReference>
<keyword evidence="1" id="KW-0812">Transmembrane</keyword>
<dbReference type="PROSITE" id="PS51257">
    <property type="entry name" value="PROKAR_LIPOPROTEIN"/>
    <property type="match status" value="1"/>
</dbReference>
<evidence type="ECO:0000313" key="3">
    <source>
        <dbReference type="Proteomes" id="UP000476338"/>
    </source>
</evidence>
<dbReference type="AlphaFoldDB" id="A0A6L5WJE1"/>
<name>A0A6L5WJE1_9BACT</name>
<keyword evidence="1" id="KW-0472">Membrane</keyword>
<reference evidence="2 3" key="1">
    <citation type="submission" date="2019-09" db="EMBL/GenBank/DDBJ databases">
        <authorList>
            <person name="Silva M."/>
            <person name="Pereira G."/>
            <person name="Lopes-Da-Costa L."/>
            <person name="Silva E."/>
        </authorList>
    </citation>
    <scope>NUCLEOTIDE SEQUENCE [LARGE SCALE GENOMIC DNA]</scope>
    <source>
        <strain evidence="2 3">FMV-PI01</strain>
    </source>
</reference>
<accession>A0A6L5WJE1</accession>